<accession>A0A7V8VCU4</accession>
<keyword evidence="4" id="KW-1185">Reference proteome</keyword>
<feature type="transmembrane region" description="Helical" evidence="1">
    <location>
        <begin position="76"/>
        <end position="101"/>
    </location>
</feature>
<evidence type="ECO:0000259" key="2">
    <source>
        <dbReference type="Pfam" id="PF13435"/>
    </source>
</evidence>
<feature type="transmembrane region" description="Helical" evidence="1">
    <location>
        <begin position="38"/>
        <end position="64"/>
    </location>
</feature>
<feature type="transmembrane region" description="Helical" evidence="1">
    <location>
        <begin position="183"/>
        <end position="204"/>
    </location>
</feature>
<feature type="transmembrane region" description="Helical" evidence="1">
    <location>
        <begin position="113"/>
        <end position="138"/>
    </location>
</feature>
<dbReference type="RefSeq" id="WP_194537093.1">
    <property type="nucleotide sequence ID" value="NZ_JACEFB010000002.1"/>
</dbReference>
<dbReference type="AlphaFoldDB" id="A0A7V8VCU4"/>
<proteinExistence type="predicted"/>
<gene>
    <name evidence="3" type="ORF">H0921_05905</name>
</gene>
<name>A0A7V8VCU4_9BACT</name>
<dbReference type="Pfam" id="PF13435">
    <property type="entry name" value="Cytochrome_C554"/>
    <property type="match status" value="1"/>
</dbReference>
<keyword evidence="1" id="KW-1133">Transmembrane helix</keyword>
<dbReference type="Gene3D" id="1.25.40.10">
    <property type="entry name" value="Tetratricopeptide repeat domain"/>
    <property type="match status" value="2"/>
</dbReference>
<dbReference type="InterPro" id="IPR036280">
    <property type="entry name" value="Multihaem_cyt_sf"/>
</dbReference>
<sequence>MHDPSLPETRGGMRITIQRRTPAVPKPYVPAIGPSLRVLLYAVFGGFALLGATGIYLLVISLLNRLFPQHLFTNPFTFWMLILHVGFGILGTIPFVLFGVWHWWTARKRENRAAIRWGLVLLGSGLVVMGTGFALIQIDQLPQLPTGTWSRTVVYLLHVLVPVVCVLFYVYHRKAGPRIRWQYGKYWGGVTAVVVGGMAAAHFVDPQQFGKEGPAEGMQYFFPSEARTADGNFIPAHALMMDEYCARCHQDVYNDHFHSAHKFSSFNNPAYLFSVQETRRVAMERDGRMNASRWCAGCHDPVPFFSGKFDDPNYDIFNDPTAHAGITCVVCHSITHINATIGNAAYTIEEAKHYPFAFSENSALQWINNQLIKAKPELHKKTFLKPFHKTAEFCSLCHKVHLPVELNHYKDFLRGQNHYDTFLLSSVGHGARSFYYPPTGRKENCAACHMPLEPSADFAAKDFDGSGVRKRHSHFFPAANTGLFELLKHEPRYAPYSDRWQEAIDKHAAFLRDDKLRIDIFGIKHMTGNGQMDDDSLAVIRPTLPKLQPGKHYVVEVVIRTLNIGHPFTQGTADSNEVWVDFEARSGSRIIGRNGALSGPDERGEVDPWAHYCNVHMLDRHGNRIDRRNPQDIFTPLYDKQIPPGAGQVVHYRLQVPPDVTAPVELRVRLRYRKFDYKYMEYVHKDLGRPIPKLPIVDLCSDRVVLPVAGVAEEVPAQESPIQPAWQRWNDYGIGCLLEGMPLNPKRGNLRQAEAAFRKLTEWDQAEAHWHGYVNLARVYIEQGRLEEAARSLNAARQCQPPPPWWLLAWLQGVITAQQATSREDLDAAAALLERIVDPAHRPRHEDGRIKFDFTRDVVVLDELGRTLFKRSTLEASGSEAERQYLLRAVQAFERALVVDSEDLDAHYGLYQCYDRLGAGAPSPAHVAEAQSSDIEALLNQALSGSPNGSDRRQRLAQLQGAVIAWGQRPPDPRAPRLPTLRLALERLRTAYHAEKDPGVQTSLAAVLSELHRIAHGMYKPDELARAATTRKYREKNPAANAAAEAIVIYPTAHQLP</sequence>
<evidence type="ECO:0000256" key="1">
    <source>
        <dbReference type="SAM" id="Phobius"/>
    </source>
</evidence>
<dbReference type="EMBL" id="JACEFB010000002">
    <property type="protein sequence ID" value="MBA2225695.1"/>
    <property type="molecule type" value="Genomic_DNA"/>
</dbReference>
<keyword evidence="1" id="KW-0812">Transmembrane</keyword>
<dbReference type="Proteomes" id="UP000542342">
    <property type="component" value="Unassembled WGS sequence"/>
</dbReference>
<keyword evidence="1" id="KW-0472">Membrane</keyword>
<evidence type="ECO:0000313" key="4">
    <source>
        <dbReference type="Proteomes" id="UP000542342"/>
    </source>
</evidence>
<organism evidence="3 4">
    <name type="scientific">Thermogemmata fonticola</name>
    <dbReference type="NCBI Taxonomy" id="2755323"/>
    <lineage>
        <taxon>Bacteria</taxon>
        <taxon>Pseudomonadati</taxon>
        <taxon>Planctomycetota</taxon>
        <taxon>Planctomycetia</taxon>
        <taxon>Gemmatales</taxon>
        <taxon>Gemmataceae</taxon>
        <taxon>Thermogemmata</taxon>
    </lineage>
</organism>
<feature type="domain" description="Cytochrome c-552/4" evidence="2">
    <location>
        <begin position="245"/>
        <end position="333"/>
    </location>
</feature>
<dbReference type="SUPFAM" id="SSF48695">
    <property type="entry name" value="Multiheme cytochromes"/>
    <property type="match status" value="1"/>
</dbReference>
<reference evidence="3 4" key="1">
    <citation type="submission" date="2020-07" db="EMBL/GenBank/DDBJ databases">
        <title>Thermogemmata thermophila gen. nov., sp. nov., a novel moderate thermophilic planctomycete from a Kamchatka hot spring.</title>
        <authorList>
            <person name="Elcheninov A.G."/>
            <person name="Podosokorskaya O.A."/>
            <person name="Kovaleva O.L."/>
            <person name="Novikov A."/>
            <person name="Bonch-Osmolovskaya E.A."/>
            <person name="Toshchakov S.V."/>
            <person name="Kublanov I.V."/>
        </authorList>
    </citation>
    <scope>NUCLEOTIDE SEQUENCE [LARGE SCALE GENOMIC DNA]</scope>
    <source>
        <strain evidence="3 4">2918</strain>
    </source>
</reference>
<comment type="caution">
    <text evidence="3">The sequence shown here is derived from an EMBL/GenBank/DDBJ whole genome shotgun (WGS) entry which is preliminary data.</text>
</comment>
<protein>
    <submittedName>
        <fullName evidence="3">Tetratricopeptide repeat protein</fullName>
    </submittedName>
</protein>
<dbReference type="Gene3D" id="1.10.1130.10">
    <property type="entry name" value="Flavocytochrome C3, Chain A"/>
    <property type="match status" value="1"/>
</dbReference>
<dbReference type="InterPro" id="IPR011990">
    <property type="entry name" value="TPR-like_helical_dom_sf"/>
</dbReference>
<evidence type="ECO:0000313" key="3">
    <source>
        <dbReference type="EMBL" id="MBA2225695.1"/>
    </source>
</evidence>
<dbReference type="Pfam" id="PF14559">
    <property type="entry name" value="TPR_19"/>
    <property type="match status" value="1"/>
</dbReference>
<dbReference type="SUPFAM" id="SSF48452">
    <property type="entry name" value="TPR-like"/>
    <property type="match status" value="1"/>
</dbReference>
<dbReference type="InterPro" id="IPR023155">
    <property type="entry name" value="Cyt_c-552/4"/>
</dbReference>
<feature type="transmembrane region" description="Helical" evidence="1">
    <location>
        <begin position="153"/>
        <end position="171"/>
    </location>
</feature>